<dbReference type="InterPro" id="IPR036515">
    <property type="entry name" value="Transposase_17_sf"/>
</dbReference>
<dbReference type="GO" id="GO:0006313">
    <property type="term" value="P:DNA transposition"/>
    <property type="evidence" value="ECO:0007669"/>
    <property type="project" value="InterPro"/>
</dbReference>
<proteinExistence type="predicted"/>
<name>A0A3L8PUT9_9GAMM</name>
<keyword evidence="3" id="KW-1185">Reference proteome</keyword>
<comment type="caution">
    <text evidence="2">The sequence shown here is derived from an EMBL/GenBank/DDBJ whole genome shotgun (WGS) entry which is preliminary data.</text>
</comment>
<gene>
    <name evidence="2" type="ORF">D5018_17850</name>
</gene>
<dbReference type="GO" id="GO:0003677">
    <property type="term" value="F:DNA binding"/>
    <property type="evidence" value="ECO:0007669"/>
    <property type="project" value="InterPro"/>
</dbReference>
<organism evidence="2 3">
    <name type="scientific">Parashewanella curva</name>
    <dbReference type="NCBI Taxonomy" id="2338552"/>
    <lineage>
        <taxon>Bacteria</taxon>
        <taxon>Pseudomonadati</taxon>
        <taxon>Pseudomonadota</taxon>
        <taxon>Gammaproteobacteria</taxon>
        <taxon>Alteromonadales</taxon>
        <taxon>Shewanellaceae</taxon>
        <taxon>Parashewanella</taxon>
    </lineage>
</organism>
<dbReference type="GO" id="GO:0004803">
    <property type="term" value="F:transposase activity"/>
    <property type="evidence" value="ECO:0007669"/>
    <property type="project" value="InterPro"/>
</dbReference>
<dbReference type="AlphaFoldDB" id="A0A3L8PUT9"/>
<sequence length="87" mass="10222">MFNCIQIYCGRLDCQVVELNVQEDHVHLLVKIPPKCSTSELLGAVQGRTAIRLFKQLIFCLFFLHQTQQEEPIYSNQLRLTCHLKYR</sequence>
<evidence type="ECO:0000259" key="1">
    <source>
        <dbReference type="Pfam" id="PF01797"/>
    </source>
</evidence>
<protein>
    <recommendedName>
        <fullName evidence="1">Transposase IS200-like domain-containing protein</fullName>
    </recommendedName>
</protein>
<evidence type="ECO:0000313" key="3">
    <source>
        <dbReference type="Proteomes" id="UP000281474"/>
    </source>
</evidence>
<dbReference type="PANTHER" id="PTHR33360:SF2">
    <property type="entry name" value="TRANSPOSASE FOR INSERTION SEQUENCE ELEMENT IS200"/>
    <property type="match status" value="1"/>
</dbReference>
<dbReference type="InterPro" id="IPR002686">
    <property type="entry name" value="Transposase_17"/>
</dbReference>
<accession>A0A3L8PUT9</accession>
<reference evidence="2 3" key="1">
    <citation type="submission" date="2018-09" db="EMBL/GenBank/DDBJ databases">
        <title>Phylogeny of the Shewanellaceae, and recommendation for two new genera, Pseudoshewanella and Parashewanella.</title>
        <authorList>
            <person name="Wang G."/>
        </authorList>
    </citation>
    <scope>NUCLEOTIDE SEQUENCE [LARGE SCALE GENOMIC DNA]</scope>
    <source>
        <strain evidence="2 3">C51</strain>
    </source>
</reference>
<feature type="domain" description="Transposase IS200-like" evidence="1">
    <location>
        <begin position="3"/>
        <end position="56"/>
    </location>
</feature>
<dbReference type="Proteomes" id="UP000281474">
    <property type="component" value="Unassembled WGS sequence"/>
</dbReference>
<dbReference type="PANTHER" id="PTHR33360">
    <property type="entry name" value="TRANSPOSASE FOR INSERTION SEQUENCE ELEMENT IS200"/>
    <property type="match status" value="1"/>
</dbReference>
<dbReference type="SUPFAM" id="SSF143422">
    <property type="entry name" value="Transposase IS200-like"/>
    <property type="match status" value="1"/>
</dbReference>
<evidence type="ECO:0000313" key="2">
    <source>
        <dbReference type="EMBL" id="RLV58343.1"/>
    </source>
</evidence>
<dbReference type="Pfam" id="PF01797">
    <property type="entry name" value="Y1_Tnp"/>
    <property type="match status" value="1"/>
</dbReference>
<dbReference type="EMBL" id="QZEI01000078">
    <property type="protein sequence ID" value="RLV58343.1"/>
    <property type="molecule type" value="Genomic_DNA"/>
</dbReference>
<dbReference type="Gene3D" id="3.30.70.1290">
    <property type="entry name" value="Transposase IS200-like"/>
    <property type="match status" value="1"/>
</dbReference>